<comment type="caution">
    <text evidence="1">The sequence shown here is derived from an EMBL/GenBank/DDBJ whole genome shotgun (WGS) entry which is preliminary data.</text>
</comment>
<accession>A0AAW3JT29</accession>
<dbReference type="EMBL" id="LLKB01000001">
    <property type="protein sequence ID" value="KQC85699.1"/>
    <property type="molecule type" value="Genomic_DNA"/>
</dbReference>
<dbReference type="Proteomes" id="UP000050833">
    <property type="component" value="Unassembled WGS sequence"/>
</dbReference>
<protein>
    <recommendedName>
        <fullName evidence="3">Transposase</fullName>
    </recommendedName>
</protein>
<evidence type="ECO:0000313" key="1">
    <source>
        <dbReference type="EMBL" id="KQC85699.1"/>
    </source>
</evidence>
<organism evidence="1 2">
    <name type="scientific">Butyribacter intestini</name>
    <dbReference type="NCBI Taxonomy" id="1703332"/>
    <lineage>
        <taxon>Bacteria</taxon>
        <taxon>Bacillati</taxon>
        <taxon>Bacillota</taxon>
        <taxon>Clostridia</taxon>
        <taxon>Lachnospirales</taxon>
        <taxon>Lachnospiraceae</taxon>
        <taxon>Butyribacter</taxon>
    </lineage>
</organism>
<dbReference type="RefSeq" id="WP_055940467.1">
    <property type="nucleotide sequence ID" value="NZ_JAQDCV010000006.1"/>
</dbReference>
<gene>
    <name evidence="1" type="ORF">APZ18_00350</name>
</gene>
<name>A0AAW3JT29_9FIRM</name>
<evidence type="ECO:0000313" key="2">
    <source>
        <dbReference type="Proteomes" id="UP000050833"/>
    </source>
</evidence>
<keyword evidence="2" id="KW-1185">Reference proteome</keyword>
<evidence type="ECO:0008006" key="3">
    <source>
        <dbReference type="Google" id="ProtNLM"/>
    </source>
</evidence>
<reference evidence="1 2" key="1">
    <citation type="submission" date="2015-10" db="EMBL/GenBank/DDBJ databases">
        <title>Butyribacter intestini gen. nov., sp. nov., a butyric acid-producing bacterium of the family Lachnospiraceae isolated from the human faeces.</title>
        <authorList>
            <person name="Zou Y."/>
            <person name="Xue W."/>
            <person name="Luo G."/>
            <person name="Lv M."/>
        </authorList>
    </citation>
    <scope>NUCLEOTIDE SEQUENCE [LARGE SCALE GENOMIC DNA]</scope>
    <source>
        <strain evidence="1 2">TF01-11</strain>
    </source>
</reference>
<dbReference type="NCBIfam" id="NF047593">
    <property type="entry name" value="IS66_ISAeme5_TnpA"/>
    <property type="match status" value="1"/>
</dbReference>
<proteinExistence type="predicted"/>
<dbReference type="AlphaFoldDB" id="A0AAW3JT29"/>
<sequence>MADKKLYYDKIYGLVMQCRKSGLSDKQWCINNDIAPSTFYWWIKKLRQQACYEIPEHSFKCNTNIVTEKQDVVCVNVLPEAAENITLFAEENDTQIAPIMFKYKNASITLQDDFNEHTLKGLLTVLQEVSC</sequence>